<dbReference type="SUPFAM" id="SSF55073">
    <property type="entry name" value="Nucleotide cyclase"/>
    <property type="match status" value="1"/>
</dbReference>
<dbReference type="RefSeq" id="WP_149054363.1">
    <property type="nucleotide sequence ID" value="NZ_CP043420.1"/>
</dbReference>
<dbReference type="Proteomes" id="UP000322553">
    <property type="component" value="Chromosome"/>
</dbReference>
<dbReference type="InterPro" id="IPR032244">
    <property type="entry name" value="LapD_MoxY_N"/>
</dbReference>
<dbReference type="GO" id="GO:0007165">
    <property type="term" value="P:signal transduction"/>
    <property type="evidence" value="ECO:0007669"/>
    <property type="project" value="InterPro"/>
</dbReference>
<evidence type="ECO:0000313" key="6">
    <source>
        <dbReference type="Proteomes" id="UP000322553"/>
    </source>
</evidence>
<evidence type="ECO:0000259" key="4">
    <source>
        <dbReference type="PROSITE" id="PS50887"/>
    </source>
</evidence>
<dbReference type="Gene3D" id="3.30.110.200">
    <property type="match status" value="1"/>
</dbReference>
<dbReference type="KEGG" id="kuy:FY550_03640"/>
<dbReference type="CDD" id="cd01948">
    <property type="entry name" value="EAL"/>
    <property type="match status" value="1"/>
</dbReference>
<dbReference type="InterPro" id="IPR035919">
    <property type="entry name" value="EAL_sf"/>
</dbReference>
<dbReference type="Pfam" id="PF16448">
    <property type="entry name" value="LapD_MoxY_N"/>
    <property type="match status" value="1"/>
</dbReference>
<feature type="transmembrane region" description="Helical" evidence="1">
    <location>
        <begin position="163"/>
        <end position="186"/>
    </location>
</feature>
<dbReference type="PROSITE" id="PS50883">
    <property type="entry name" value="EAL"/>
    <property type="match status" value="1"/>
</dbReference>
<dbReference type="PANTHER" id="PTHR33121">
    <property type="entry name" value="CYCLIC DI-GMP PHOSPHODIESTERASE PDEF"/>
    <property type="match status" value="1"/>
</dbReference>
<name>A0A5C0ZY79_9GAMM</name>
<accession>A0A5C0ZY79</accession>
<dbReference type="SMART" id="SM00267">
    <property type="entry name" value="GGDEF"/>
    <property type="match status" value="1"/>
</dbReference>
<dbReference type="InterPro" id="IPR003660">
    <property type="entry name" value="HAMP_dom"/>
</dbReference>
<dbReference type="AlphaFoldDB" id="A0A5C0ZY79"/>
<feature type="domain" description="HAMP" evidence="3">
    <location>
        <begin position="183"/>
        <end position="235"/>
    </location>
</feature>
<reference evidence="5 6" key="1">
    <citation type="submission" date="2019-08" db="EMBL/GenBank/DDBJ databases">
        <title>Complete genome sequence of Kushneria sp. YCWA18, a halophilic phosphate-solubilizing bacterium isolated from Daqiao saltern in China.</title>
        <authorList>
            <person name="Du G.-X."/>
            <person name="Qu L.-Y."/>
        </authorList>
    </citation>
    <scope>NUCLEOTIDE SEQUENCE [LARGE SCALE GENOMIC DNA]</scope>
    <source>
        <strain evidence="5 6">YCWA18</strain>
    </source>
</reference>
<dbReference type="Gene3D" id="3.20.20.450">
    <property type="entry name" value="EAL domain"/>
    <property type="match status" value="1"/>
</dbReference>
<dbReference type="SMART" id="SM00052">
    <property type="entry name" value="EAL"/>
    <property type="match status" value="1"/>
</dbReference>
<dbReference type="InterPro" id="IPR043128">
    <property type="entry name" value="Rev_trsase/Diguanyl_cyclase"/>
</dbReference>
<sequence>MTSSHEGARHRYSSLQNRLIGAILTLLLLFSMGIFTIQVLQSRDALVDRQRAEINNLAQSLSLSLLPFVRQDDWMGSRVLMQSVCDGGAVSRIRLDSTDGDHSVVIERSATENSPAWFRHLVPIPRISAQRMLSGGWMQLGEIRVEADEALAYAQLWALARHLLLWMLLGMALAAVIAVVCLRQLFGPLSRLSRRLEEMQLQGFETTLPPSRLRELTGITEAVNRLGKRLNDQFEAQAEQVVRLQRLAERDDVSRLGNRAYLVRAMDDWLAAPVGGSAMIIRIDQLETIYREEGFAARDTAIRAIGDYLSGLRIGDEPLMAARLSASEFALILPDLLPERRDQQVEAILDRLDDIVDANPLALERKWHARAGVVPREPGLGRVTLLSAADTALREAEEEDKRWIVTKRVSALDERGRHEWRQVIETALTQHRYHFVAQPVMMNSGGEYHREVYIRLEEGGQEHLASAFMPVARQFQMADRVDRCVFDWLAGWPRLPNFRLALNLSMDTLVSQKSLDDVIRWLERHPRWAALLDMEVNGEVVVRQRENVERLFRSVRRLGTRVGIDRFGRNLQAMPSLIRLRPDYIKIDQTFFVRDNVNAEFLHSLCIAVHQLDTRVIVTRVESEEHRERIVELGADGFQGYLTPSQPLLPIGND</sequence>
<dbReference type="InterPro" id="IPR000160">
    <property type="entry name" value="GGDEF_dom"/>
</dbReference>
<feature type="domain" description="GGDEF" evidence="4">
    <location>
        <begin position="274"/>
        <end position="409"/>
    </location>
</feature>
<gene>
    <name evidence="5" type="ORF">FY550_03640</name>
</gene>
<evidence type="ECO:0000259" key="2">
    <source>
        <dbReference type="PROSITE" id="PS50883"/>
    </source>
</evidence>
<dbReference type="Pfam" id="PF00990">
    <property type="entry name" value="GGDEF"/>
    <property type="match status" value="1"/>
</dbReference>
<dbReference type="PANTHER" id="PTHR33121:SF79">
    <property type="entry name" value="CYCLIC DI-GMP PHOSPHODIESTERASE PDED-RELATED"/>
    <property type="match status" value="1"/>
</dbReference>
<dbReference type="Gene3D" id="3.30.70.270">
    <property type="match status" value="1"/>
</dbReference>
<dbReference type="Gene3D" id="6.20.270.20">
    <property type="entry name" value="LapD/MoxY periplasmic domain"/>
    <property type="match status" value="1"/>
</dbReference>
<keyword evidence="6" id="KW-1185">Reference proteome</keyword>
<keyword evidence="1" id="KW-0812">Transmembrane</keyword>
<evidence type="ECO:0000259" key="3">
    <source>
        <dbReference type="PROSITE" id="PS50885"/>
    </source>
</evidence>
<protein>
    <submittedName>
        <fullName evidence="5">EAL domain-containing protein</fullName>
    </submittedName>
</protein>
<keyword evidence="1" id="KW-1133">Transmembrane helix</keyword>
<proteinExistence type="predicted"/>
<dbReference type="EMBL" id="CP043420">
    <property type="protein sequence ID" value="QEL10323.1"/>
    <property type="molecule type" value="Genomic_DNA"/>
</dbReference>
<evidence type="ECO:0000256" key="1">
    <source>
        <dbReference type="SAM" id="Phobius"/>
    </source>
</evidence>
<feature type="transmembrane region" description="Helical" evidence="1">
    <location>
        <begin position="20"/>
        <end position="40"/>
    </location>
</feature>
<dbReference type="PROSITE" id="PS50885">
    <property type="entry name" value="HAMP"/>
    <property type="match status" value="1"/>
</dbReference>
<dbReference type="InterPro" id="IPR001633">
    <property type="entry name" value="EAL_dom"/>
</dbReference>
<dbReference type="InterPro" id="IPR050706">
    <property type="entry name" value="Cyclic-di-GMP_PDE-like"/>
</dbReference>
<dbReference type="Pfam" id="PF00563">
    <property type="entry name" value="EAL"/>
    <property type="match status" value="1"/>
</dbReference>
<dbReference type="InterPro" id="IPR029787">
    <property type="entry name" value="Nucleotide_cyclase"/>
</dbReference>
<dbReference type="SMART" id="SM00304">
    <property type="entry name" value="HAMP"/>
    <property type="match status" value="1"/>
</dbReference>
<dbReference type="GO" id="GO:0016020">
    <property type="term" value="C:membrane"/>
    <property type="evidence" value="ECO:0007669"/>
    <property type="project" value="InterPro"/>
</dbReference>
<keyword evidence="1" id="KW-0472">Membrane</keyword>
<dbReference type="PROSITE" id="PS50887">
    <property type="entry name" value="GGDEF"/>
    <property type="match status" value="1"/>
</dbReference>
<dbReference type="InterPro" id="IPR042461">
    <property type="entry name" value="LapD_MoxY_peri_C"/>
</dbReference>
<evidence type="ECO:0000313" key="5">
    <source>
        <dbReference type="EMBL" id="QEL10323.1"/>
    </source>
</evidence>
<dbReference type="GO" id="GO:0071111">
    <property type="term" value="F:cyclic-guanylate-specific phosphodiesterase activity"/>
    <property type="evidence" value="ECO:0007669"/>
    <property type="project" value="InterPro"/>
</dbReference>
<organism evidence="5 6">
    <name type="scientific">Kushneria phosphatilytica</name>
    <dbReference type="NCBI Taxonomy" id="657387"/>
    <lineage>
        <taxon>Bacteria</taxon>
        <taxon>Pseudomonadati</taxon>
        <taxon>Pseudomonadota</taxon>
        <taxon>Gammaproteobacteria</taxon>
        <taxon>Oceanospirillales</taxon>
        <taxon>Halomonadaceae</taxon>
        <taxon>Kushneria</taxon>
    </lineage>
</organism>
<feature type="domain" description="EAL" evidence="2">
    <location>
        <begin position="417"/>
        <end position="654"/>
    </location>
</feature>
<dbReference type="SUPFAM" id="SSF141868">
    <property type="entry name" value="EAL domain-like"/>
    <property type="match status" value="1"/>
</dbReference>